<dbReference type="AlphaFoldDB" id="A0A8J6EZ72"/>
<proteinExistence type="predicted"/>
<sequence length="70" mass="8267">MLYWCLFVFPSPSQWIQKNHICVYNAIIKLLSLSTPYRHLVTMMALVRNTKAQFSDQSAVWYFFLHTVPA</sequence>
<accession>A0A8J6EZ72</accession>
<protein>
    <submittedName>
        <fullName evidence="1">Uncharacterized protein</fullName>
    </submittedName>
</protein>
<dbReference type="Proteomes" id="UP000770717">
    <property type="component" value="Unassembled WGS sequence"/>
</dbReference>
<reference evidence="1" key="1">
    <citation type="thesis" date="2020" institute="ProQuest LLC" country="789 East Eisenhower Parkway, Ann Arbor, MI, USA">
        <title>Comparative Genomics and Chromosome Evolution.</title>
        <authorList>
            <person name="Mudd A.B."/>
        </authorList>
    </citation>
    <scope>NUCLEOTIDE SEQUENCE</scope>
    <source>
        <strain evidence="1">HN-11 Male</strain>
        <tissue evidence="1">Kidney and liver</tissue>
    </source>
</reference>
<evidence type="ECO:0000313" key="2">
    <source>
        <dbReference type="Proteomes" id="UP000770717"/>
    </source>
</evidence>
<gene>
    <name evidence="1" type="ORF">GDO78_013058</name>
</gene>
<name>A0A8J6EZ72_ELECQ</name>
<organism evidence="1 2">
    <name type="scientific">Eleutherodactylus coqui</name>
    <name type="common">Puerto Rican coqui</name>
    <dbReference type="NCBI Taxonomy" id="57060"/>
    <lineage>
        <taxon>Eukaryota</taxon>
        <taxon>Metazoa</taxon>
        <taxon>Chordata</taxon>
        <taxon>Craniata</taxon>
        <taxon>Vertebrata</taxon>
        <taxon>Euteleostomi</taxon>
        <taxon>Amphibia</taxon>
        <taxon>Batrachia</taxon>
        <taxon>Anura</taxon>
        <taxon>Neobatrachia</taxon>
        <taxon>Hyloidea</taxon>
        <taxon>Eleutherodactylidae</taxon>
        <taxon>Eleutherodactylinae</taxon>
        <taxon>Eleutherodactylus</taxon>
        <taxon>Eleutherodactylus</taxon>
    </lineage>
</organism>
<dbReference type="EMBL" id="WNTK01000009">
    <property type="protein sequence ID" value="KAG9477868.1"/>
    <property type="molecule type" value="Genomic_DNA"/>
</dbReference>
<keyword evidence="2" id="KW-1185">Reference proteome</keyword>
<comment type="caution">
    <text evidence="1">The sequence shown here is derived from an EMBL/GenBank/DDBJ whole genome shotgun (WGS) entry which is preliminary data.</text>
</comment>
<evidence type="ECO:0000313" key="1">
    <source>
        <dbReference type="EMBL" id="KAG9477868.1"/>
    </source>
</evidence>